<keyword evidence="21" id="KW-1185">Reference proteome</keyword>
<dbReference type="PANTHER" id="PTHR13405:SF11">
    <property type="entry name" value="NUCLEAR PORE COMPLEX PROTEIN NUP133"/>
    <property type="match status" value="1"/>
</dbReference>
<dbReference type="FunFam" id="1.25.40.700:FF:000001">
    <property type="entry name" value="Nuclear pore complex protein"/>
    <property type="match status" value="1"/>
</dbReference>
<keyword evidence="10" id="KW-0906">Nuclear pore complex</keyword>
<organism evidence="20 21">
    <name type="scientific">Sousa chinensis</name>
    <name type="common">Indo-pacific humpbacked dolphin</name>
    <name type="synonym">Steno chinensis</name>
    <dbReference type="NCBI Taxonomy" id="103600"/>
    <lineage>
        <taxon>Eukaryota</taxon>
        <taxon>Metazoa</taxon>
        <taxon>Chordata</taxon>
        <taxon>Craniata</taxon>
        <taxon>Vertebrata</taxon>
        <taxon>Euteleostomi</taxon>
        <taxon>Mammalia</taxon>
        <taxon>Eutheria</taxon>
        <taxon>Laurasiatheria</taxon>
        <taxon>Artiodactyla</taxon>
        <taxon>Whippomorpha</taxon>
        <taxon>Cetacea</taxon>
        <taxon>Odontoceti</taxon>
        <taxon>Delphinidae</taxon>
        <taxon>Sousa</taxon>
    </lineage>
</organism>
<keyword evidence="12" id="KW-0137">Centromere</keyword>
<keyword evidence="8" id="KW-0653">Protein transport</keyword>
<evidence type="ECO:0000256" key="10">
    <source>
        <dbReference type="ARBA" id="ARBA00023132"/>
    </source>
</evidence>
<evidence type="ECO:0000256" key="17">
    <source>
        <dbReference type="ARBA" id="ARBA00082497"/>
    </source>
</evidence>
<keyword evidence="7" id="KW-0995">Kinetochore</keyword>
<protein>
    <recommendedName>
        <fullName evidence="15">Nuclear pore complex protein Nup133</fullName>
    </recommendedName>
    <alternativeName>
        <fullName evidence="17">133 kDa nucleoporin</fullName>
    </alternativeName>
    <alternativeName>
        <fullName evidence="16">Nucleoporin Nup133</fullName>
    </alternativeName>
</protein>
<keyword evidence="6" id="KW-0509">mRNA transport</keyword>
<dbReference type="GO" id="GO:0048513">
    <property type="term" value="P:animal organ development"/>
    <property type="evidence" value="ECO:0007669"/>
    <property type="project" value="UniProtKB-ARBA"/>
</dbReference>
<dbReference type="InterPro" id="IPR037624">
    <property type="entry name" value="Nup133-like"/>
</dbReference>
<evidence type="ECO:0000256" key="6">
    <source>
        <dbReference type="ARBA" id="ARBA00022816"/>
    </source>
</evidence>
<evidence type="ECO:0000313" key="20">
    <source>
        <dbReference type="EMBL" id="TEA40968.1"/>
    </source>
</evidence>
<evidence type="ECO:0000256" key="18">
    <source>
        <dbReference type="SAM" id="MobiDB-lite"/>
    </source>
</evidence>
<comment type="subunit">
    <text evidence="14">Forms part of the Nup160 subcomplex in the nuclear pore which is composed of NUP160, NUP133, NUP107 and Nup96. This complex plays a role in RNA export and in tethering Nup98 and NUP153 to the nucleus.</text>
</comment>
<evidence type="ECO:0000256" key="11">
    <source>
        <dbReference type="ARBA" id="ARBA00023242"/>
    </source>
</evidence>
<evidence type="ECO:0000256" key="12">
    <source>
        <dbReference type="ARBA" id="ARBA00023328"/>
    </source>
</evidence>
<dbReference type="SUPFAM" id="SSF117289">
    <property type="entry name" value="Nucleoporin domain"/>
    <property type="match status" value="1"/>
</dbReference>
<proteinExistence type="inferred from homology"/>
<dbReference type="GO" id="GO:0016973">
    <property type="term" value="P:poly(A)+ mRNA export from nucleus"/>
    <property type="evidence" value="ECO:0007669"/>
    <property type="project" value="TreeGrafter"/>
</dbReference>
<sequence length="1250" mass="138895">MFPAVSSPRTPGPGARRGPLGGVGPGSTPRATSRKGLALGSSLSSPVLFSPAGRRSSLSSRGTPTRIFPHHSITESVNYDVKTFGSSLPVKVMEALTLADVDDQLTVHIDEGGWACLVCKEKLIIWKIALSPITKLSVCKELQLPPTDFHWSANLVALSYSATSGEAHSTQAVAVMVATREGSIRYWPSLASEDTYTETSVDLGGEKTCSFLTTVQGGSFILSSSGGQLIRLIPESVGKIHQHILPQGQGVLSGIGRKVSSLLGILSSSSDLILSSVLWDRERSSFYSLTSSNIGKWELDDSSEKQAHSWDVNRVLKENIIDAIWGSESNYEAIKEGVNIRYLDLKQNCDGLLILSAAWHLADKPCLVYYSLVTVEDNGYQMSDAVTVEVTQYNPPFQSEDLIICQLMVPNFSNQTAYLYTESAVYVCSTGTGKFSLPREKIIFNTQGDSILGAGSCGGVPILFSRNSGLVSITSRENVSVLAEDLEDSLASSVAGPGNESVVFDTSTKNETIAREDKTKLLKAAFLQYCRKDLGHAQMIVDELFSSHSDSDSNCELDRAVTQISVDLVDDYPASDPRWAESVPEEAPGFSNTSLIILHQLEDKMKAHSFLMDFIHQVGLFGRLGTFPVRGLPMATRLLLCEHAEKLAAAIVLKNHHSRLSDLVNTAILMALNKRDCDIPCNLTPADVFFREVSQVDSVWECLLEHEEQVLKDTALEPVEWAEVAISVNSILKDMLQAASHYRQNRNSLYRREEPVEKEPEYIPWTATSGPAGIRTAIVRQHGIVLKMVYPQADSNLRNILTEQLVALIDCFLDGYVSQLKSVDRSSDQERYNNLEMEYLQKRSDLLSPLPCGDCLPSQTFTGTARLQGRADKGRSTVWRGGTALQRRTRDVTLGQYPWAASLAEKYCDFDILVQMCEQTDNQARLQRYMTQFADQVTNPGGVGCGPCEKTLPFQILLGNFSDFLFRWYLEKGKRGKLLSQPISQHGQLANFLQAHEHLSWLHEINSQELEKAHATLLGLANMETRYFAKKKTLLGLSKLAALASDFPEDTLQGKIEEMAEQERFLLHQETLPEQLLAEKQLSLSAMPVLTAPQLIGKAFPMQKRCHRITLNCPNYVTKKADNSKTSLYICEENRRANEYDFKKALDLLEYIDEEEDININNLKLEILCKALQRDNWSSSDGKDDPIEVSKDSIFVKILQKLLKDGIQLSEYLPEVKDLLQSDQLGSLKSNPYFEFVLKANYEYYVQGQM</sequence>
<dbReference type="GO" id="GO:0000776">
    <property type="term" value="C:kinetochore"/>
    <property type="evidence" value="ECO:0007669"/>
    <property type="project" value="UniProtKB-KW"/>
</dbReference>
<dbReference type="Pfam" id="PF03177">
    <property type="entry name" value="Nucleoporin_C"/>
    <property type="match status" value="1"/>
</dbReference>
<gene>
    <name evidence="20" type="ORF">DBR06_SOUSAS20710028</name>
</gene>
<evidence type="ECO:0000256" key="4">
    <source>
        <dbReference type="ARBA" id="ARBA00022448"/>
    </source>
</evidence>
<comment type="subcellular location">
    <subcellularLocation>
        <location evidence="2">Chromosome</location>
        <location evidence="2">Centromere</location>
        <location evidence="2">Kinetochore</location>
    </subcellularLocation>
    <subcellularLocation>
        <location evidence="1">Nucleus</location>
        <location evidence="1">Nuclear pore complex</location>
    </subcellularLocation>
</comment>
<dbReference type="Gene3D" id="2.130.10.10">
    <property type="entry name" value="YVTN repeat-like/Quinoprotein amine dehydrogenase"/>
    <property type="match status" value="1"/>
</dbReference>
<keyword evidence="11" id="KW-0539">Nucleus</keyword>
<evidence type="ECO:0000256" key="15">
    <source>
        <dbReference type="ARBA" id="ARBA00068592"/>
    </source>
</evidence>
<reference evidence="20 21" key="1">
    <citation type="journal article" date="2018" name="Genomics">
        <title>Molecular footprints of inshore aquatic adaptation in Indo-Pacific humpback dolphin (Sousa chinensis).</title>
        <authorList>
            <person name="Ming Y."/>
            <person name="Jian J."/>
            <person name="Yu F."/>
            <person name="Yu X."/>
            <person name="Wang J."/>
            <person name="Liu W."/>
        </authorList>
    </citation>
    <scope>NUCLEOTIDE SEQUENCE [LARGE SCALE GENOMIC DNA]</scope>
    <source>
        <strain evidence="20">MY-2018</strain>
        <tissue evidence="20">Skin</tissue>
    </source>
</reference>
<dbReference type="Gene3D" id="1.25.40.700">
    <property type="match status" value="1"/>
</dbReference>
<dbReference type="FunFam" id="2.130.10.10:FF:000238">
    <property type="entry name" value="Nuclear pore complex protein Nup133"/>
    <property type="match status" value="1"/>
</dbReference>
<feature type="region of interest" description="Disordered" evidence="18">
    <location>
        <begin position="1"/>
        <end position="36"/>
    </location>
</feature>
<dbReference type="InterPro" id="IPR007187">
    <property type="entry name" value="Nucleoporin_Nup133/Nup155_C"/>
</dbReference>
<comment type="caution">
    <text evidence="20">The sequence shown here is derived from an EMBL/GenBank/DDBJ whole genome shotgun (WGS) entry which is preliminary data.</text>
</comment>
<evidence type="ECO:0000256" key="1">
    <source>
        <dbReference type="ARBA" id="ARBA00004567"/>
    </source>
</evidence>
<evidence type="ECO:0000256" key="16">
    <source>
        <dbReference type="ARBA" id="ARBA00078222"/>
    </source>
</evidence>
<evidence type="ECO:0000256" key="2">
    <source>
        <dbReference type="ARBA" id="ARBA00004629"/>
    </source>
</evidence>
<dbReference type="FunFam" id="1.20.58.1380:FF:000001">
    <property type="entry name" value="Nuclear pore complex protein Nup133"/>
    <property type="match status" value="1"/>
</dbReference>
<dbReference type="Gene3D" id="1.20.58.1380">
    <property type="match status" value="1"/>
</dbReference>
<comment type="similarity">
    <text evidence="3">Belongs to the nucleoporin Nup133 family.</text>
</comment>
<dbReference type="GO" id="GO:0017056">
    <property type="term" value="F:structural constituent of nuclear pore"/>
    <property type="evidence" value="ECO:0007669"/>
    <property type="project" value="InterPro"/>
</dbReference>
<feature type="domain" description="Nucleoporin Nup133/Nup155-like C-terminal" evidence="19">
    <location>
        <begin position="960"/>
        <end position="1244"/>
    </location>
</feature>
<keyword evidence="4" id="KW-0813">Transport</keyword>
<evidence type="ECO:0000256" key="7">
    <source>
        <dbReference type="ARBA" id="ARBA00022838"/>
    </source>
</evidence>
<keyword evidence="9" id="KW-0811">Translocation</keyword>
<evidence type="ECO:0000256" key="14">
    <source>
        <dbReference type="ARBA" id="ARBA00061981"/>
    </source>
</evidence>
<dbReference type="PANTHER" id="PTHR13405">
    <property type="entry name" value="NUCLEAR PORE COMPLEX PROTEIN NUP133"/>
    <property type="match status" value="1"/>
</dbReference>
<dbReference type="GO" id="GO:0006606">
    <property type="term" value="P:protein import into nucleus"/>
    <property type="evidence" value="ECO:0007669"/>
    <property type="project" value="TreeGrafter"/>
</dbReference>
<name>A0A484GZC4_SOUCH</name>
<dbReference type="EMBL" id="QWLN02002046">
    <property type="protein sequence ID" value="TEA40968.1"/>
    <property type="molecule type" value="Genomic_DNA"/>
</dbReference>
<evidence type="ECO:0000256" key="3">
    <source>
        <dbReference type="ARBA" id="ARBA00005569"/>
    </source>
</evidence>
<evidence type="ECO:0000256" key="5">
    <source>
        <dbReference type="ARBA" id="ARBA00022454"/>
    </source>
</evidence>
<comment type="function">
    <text evidence="13">Involved in poly(A)+ RNA transport. Involved in nephrogenesis.</text>
</comment>
<dbReference type="GO" id="GO:0031080">
    <property type="term" value="C:nuclear pore outer ring"/>
    <property type="evidence" value="ECO:0007669"/>
    <property type="project" value="TreeGrafter"/>
</dbReference>
<accession>A0A484GZC4</accession>
<dbReference type="Proteomes" id="UP000295264">
    <property type="component" value="Unassembled WGS sequence"/>
</dbReference>
<dbReference type="InterPro" id="IPR015943">
    <property type="entry name" value="WD40/YVTN_repeat-like_dom_sf"/>
</dbReference>
<dbReference type="GO" id="GO:0000972">
    <property type="term" value="P:transcription-dependent tethering of RNA polymerase II gene DNA at nuclear periphery"/>
    <property type="evidence" value="ECO:0007669"/>
    <property type="project" value="TreeGrafter"/>
</dbReference>
<evidence type="ECO:0000256" key="9">
    <source>
        <dbReference type="ARBA" id="ARBA00023010"/>
    </source>
</evidence>
<evidence type="ECO:0000256" key="8">
    <source>
        <dbReference type="ARBA" id="ARBA00022927"/>
    </source>
</evidence>
<evidence type="ECO:0000313" key="21">
    <source>
        <dbReference type="Proteomes" id="UP000295264"/>
    </source>
</evidence>
<feature type="compositionally biased region" description="Low complexity" evidence="18">
    <location>
        <begin position="1"/>
        <end position="18"/>
    </location>
</feature>
<dbReference type="AlphaFoldDB" id="A0A484GZC4"/>
<dbReference type="GO" id="GO:0048731">
    <property type="term" value="P:system development"/>
    <property type="evidence" value="ECO:0007669"/>
    <property type="project" value="UniProtKB-ARBA"/>
</dbReference>
<evidence type="ECO:0000256" key="13">
    <source>
        <dbReference type="ARBA" id="ARBA00055775"/>
    </source>
</evidence>
<evidence type="ECO:0000259" key="19">
    <source>
        <dbReference type="Pfam" id="PF03177"/>
    </source>
</evidence>
<keyword evidence="5" id="KW-0158">Chromosome</keyword>